<evidence type="ECO:0000256" key="1">
    <source>
        <dbReference type="SAM" id="Phobius"/>
    </source>
</evidence>
<feature type="transmembrane region" description="Helical" evidence="1">
    <location>
        <begin position="35"/>
        <end position="54"/>
    </location>
</feature>
<sequence length="72" mass="7606">MAAGSMVPALKYFAIVLRTPVARVGKRVAYTRPQIIVGLLVLGLRGILGGAMIARLPIDPITVCACGSQPRF</sequence>
<keyword evidence="1" id="KW-0812">Transmembrane</keyword>
<keyword evidence="1" id="KW-0472">Membrane</keyword>
<protein>
    <submittedName>
        <fullName evidence="2">Uncharacterized protein</fullName>
    </submittedName>
</protein>
<dbReference type="AlphaFoldDB" id="A0A368JXG0"/>
<evidence type="ECO:0000313" key="3">
    <source>
        <dbReference type="Proteomes" id="UP000253420"/>
    </source>
</evidence>
<comment type="caution">
    <text evidence="2">The sequence shown here is derived from an EMBL/GenBank/DDBJ whole genome shotgun (WGS) entry which is preliminary data.</text>
</comment>
<evidence type="ECO:0000313" key="2">
    <source>
        <dbReference type="EMBL" id="RCS21848.1"/>
    </source>
</evidence>
<name>A0A368JXG0_9HYPH</name>
<dbReference type="RefSeq" id="WP_114442515.1">
    <property type="nucleotide sequence ID" value="NZ_QOZG01000013.1"/>
</dbReference>
<dbReference type="EMBL" id="QOZG01000013">
    <property type="protein sequence ID" value="RCS21848.1"/>
    <property type="molecule type" value="Genomic_DNA"/>
</dbReference>
<keyword evidence="1" id="KW-1133">Transmembrane helix</keyword>
<dbReference type="Proteomes" id="UP000253420">
    <property type="component" value="Unassembled WGS sequence"/>
</dbReference>
<organism evidence="2 3">
    <name type="scientific">Phyllobacterium salinisoli</name>
    <dbReference type="NCBI Taxonomy" id="1899321"/>
    <lineage>
        <taxon>Bacteria</taxon>
        <taxon>Pseudomonadati</taxon>
        <taxon>Pseudomonadota</taxon>
        <taxon>Alphaproteobacteria</taxon>
        <taxon>Hyphomicrobiales</taxon>
        <taxon>Phyllobacteriaceae</taxon>
        <taxon>Phyllobacterium</taxon>
    </lineage>
</organism>
<keyword evidence="3" id="KW-1185">Reference proteome</keyword>
<gene>
    <name evidence="2" type="ORF">DUT91_21405</name>
</gene>
<accession>A0A368JXG0</accession>
<proteinExistence type="predicted"/>
<reference evidence="2 3" key="1">
    <citation type="submission" date="2018-07" db="EMBL/GenBank/DDBJ databases">
        <title>The draft genome of Phyllobacterium salinisoli.</title>
        <authorList>
            <person name="Liu L."/>
            <person name="Li L."/>
            <person name="Zhang X."/>
            <person name="Liang L."/>
        </authorList>
    </citation>
    <scope>NUCLEOTIDE SEQUENCE [LARGE SCALE GENOMIC DNA]</scope>
    <source>
        <strain evidence="2 3">LLAN61</strain>
    </source>
</reference>